<organism evidence="1 2">
    <name type="scientific">Astyanax mexicanus</name>
    <name type="common">Blind cave fish</name>
    <name type="synonym">Astyanax fasciatus mexicanus</name>
    <dbReference type="NCBI Taxonomy" id="7994"/>
    <lineage>
        <taxon>Eukaryota</taxon>
        <taxon>Metazoa</taxon>
        <taxon>Chordata</taxon>
        <taxon>Craniata</taxon>
        <taxon>Vertebrata</taxon>
        <taxon>Euteleostomi</taxon>
        <taxon>Actinopterygii</taxon>
        <taxon>Neopterygii</taxon>
        <taxon>Teleostei</taxon>
        <taxon>Ostariophysi</taxon>
        <taxon>Characiformes</taxon>
        <taxon>Characoidei</taxon>
        <taxon>Acestrorhamphidae</taxon>
        <taxon>Acestrorhamphinae</taxon>
        <taxon>Astyanax</taxon>
    </lineage>
</organism>
<sequence>MEGWRERKREREIARYLTDNVIIVSQSTSMREDRGGVAQFPYVWVGALSDGREREIIIVSILAPPTHSAYSTPPIHSAYSSILAPPTYSAYSSILATPTYSAYSSILAPPTH</sequence>
<name>A0A8B9H5J4_ASTMX</name>
<evidence type="ECO:0000313" key="1">
    <source>
        <dbReference type="Ensembl" id="ENSAMXP00005008558.1"/>
    </source>
</evidence>
<protein>
    <submittedName>
        <fullName evidence="1">Uncharacterized protein</fullName>
    </submittedName>
</protein>
<dbReference type="Proteomes" id="UP000694621">
    <property type="component" value="Unplaced"/>
</dbReference>
<dbReference type="Ensembl" id="ENSAMXT00005009583.1">
    <property type="protein sequence ID" value="ENSAMXP00005008558.1"/>
    <property type="gene ID" value="ENSAMXG00005004975.1"/>
</dbReference>
<dbReference type="AlphaFoldDB" id="A0A8B9H5J4"/>
<reference evidence="1" key="1">
    <citation type="submission" date="2025-08" db="UniProtKB">
        <authorList>
            <consortium name="Ensembl"/>
        </authorList>
    </citation>
    <scope>IDENTIFICATION</scope>
</reference>
<proteinExistence type="predicted"/>
<accession>A0A8B9H5J4</accession>
<evidence type="ECO:0000313" key="2">
    <source>
        <dbReference type="Proteomes" id="UP000694621"/>
    </source>
</evidence>